<proteinExistence type="inferred from homology"/>
<evidence type="ECO:0000256" key="3">
    <source>
        <dbReference type="ARBA" id="ARBA00022670"/>
    </source>
</evidence>
<evidence type="ECO:0000256" key="5">
    <source>
        <dbReference type="ARBA" id="ARBA00023180"/>
    </source>
</evidence>
<protein>
    <recommendedName>
        <fullName evidence="6">Carboxypeptidase</fullName>
        <ecNumber evidence="6">3.4.16.-</ecNumber>
    </recommendedName>
</protein>
<dbReference type="InterPro" id="IPR001563">
    <property type="entry name" value="Peptidase_S10"/>
</dbReference>
<evidence type="ECO:0000256" key="2">
    <source>
        <dbReference type="ARBA" id="ARBA00022645"/>
    </source>
</evidence>
<name>A0AA38XFS2_9EURO</name>
<keyword evidence="5" id="KW-0325">Glycoprotein</keyword>
<dbReference type="GO" id="GO:0006508">
    <property type="term" value="P:proteolysis"/>
    <property type="evidence" value="ECO:0007669"/>
    <property type="project" value="UniProtKB-KW"/>
</dbReference>
<comment type="caution">
    <text evidence="7">The sequence shown here is derived from an EMBL/GenBank/DDBJ whole genome shotgun (WGS) entry which is preliminary data.</text>
</comment>
<dbReference type="SUPFAM" id="SSF53474">
    <property type="entry name" value="alpha/beta-Hydrolases"/>
    <property type="match status" value="1"/>
</dbReference>
<dbReference type="PRINTS" id="PR00724">
    <property type="entry name" value="CRBOXYPTASEC"/>
</dbReference>
<dbReference type="EC" id="3.4.16.-" evidence="6"/>
<keyword evidence="2 6" id="KW-0121">Carboxypeptidase</keyword>
<dbReference type="InterPro" id="IPR029058">
    <property type="entry name" value="AB_hydrolase_fold"/>
</dbReference>
<evidence type="ECO:0000313" key="7">
    <source>
        <dbReference type="EMBL" id="KAJ9612602.1"/>
    </source>
</evidence>
<dbReference type="PANTHER" id="PTHR11802">
    <property type="entry name" value="SERINE PROTEASE FAMILY S10 SERINE CARBOXYPEPTIDASE"/>
    <property type="match status" value="1"/>
</dbReference>
<keyword evidence="3 6" id="KW-0645">Protease</keyword>
<keyword evidence="8" id="KW-1185">Reference proteome</keyword>
<dbReference type="GO" id="GO:0004185">
    <property type="term" value="F:serine-type carboxypeptidase activity"/>
    <property type="evidence" value="ECO:0007669"/>
    <property type="project" value="UniProtKB-UniRule"/>
</dbReference>
<gene>
    <name evidence="7" type="ORF">H2200_004199</name>
</gene>
<dbReference type="AlphaFoldDB" id="A0AA38XFS2"/>
<dbReference type="InterPro" id="IPR018202">
    <property type="entry name" value="Ser_caboxypep_ser_AS"/>
</dbReference>
<dbReference type="PROSITE" id="PS00131">
    <property type="entry name" value="CARBOXYPEPT_SER_SER"/>
    <property type="match status" value="1"/>
</dbReference>
<sequence length="458" mass="51515">MDFDLGELYSGVIPVDMRNASRGLFYVFQPTIGAPVDEITIWLQGGPGCSSLEGFLQENGRFQWAWGQFTPTINQYSWVNLTNMLWVEFPVGVGFSIGDSRATDEEVIAEEFNKFFLNFQKLFGISNFKIYVTGESYAGRYAPYIASGMMDKNDTAHYNVSGVLTYDPTIGEILWVGQQAVTYPVLQQNNNLFRFNQSFLNKMQSLDKSCGYADYRDTYLKYPPTQVQPSKSVNSSSIGECDLWHTAYFAAYALNPCFNPYLFTMQCPLQGDPLGFPSDLVYTYPGVPVYFNRTDVKKAMHAPMNREWSLCNGNPFLAGEGGPVNVGDFSADPIQHILPRVIEATQRVLVSNSDLQYETPTTGTLLAIQNMTWGGKLGFQAKPSKPIYITEPDLQYEAVFAASGFDDVDDPQGTIGVQHFERGLMWAEAFLCGHMQPQFQPRSSYRHLQWLLGHIQTL</sequence>
<evidence type="ECO:0000313" key="8">
    <source>
        <dbReference type="Proteomes" id="UP001172673"/>
    </source>
</evidence>
<evidence type="ECO:0000256" key="6">
    <source>
        <dbReference type="RuleBase" id="RU361156"/>
    </source>
</evidence>
<organism evidence="7 8">
    <name type="scientific">Cladophialophora chaetospira</name>
    <dbReference type="NCBI Taxonomy" id="386627"/>
    <lineage>
        <taxon>Eukaryota</taxon>
        <taxon>Fungi</taxon>
        <taxon>Dikarya</taxon>
        <taxon>Ascomycota</taxon>
        <taxon>Pezizomycotina</taxon>
        <taxon>Eurotiomycetes</taxon>
        <taxon>Chaetothyriomycetidae</taxon>
        <taxon>Chaetothyriales</taxon>
        <taxon>Herpotrichiellaceae</taxon>
        <taxon>Cladophialophora</taxon>
    </lineage>
</organism>
<accession>A0AA38XFS2</accession>
<dbReference type="PANTHER" id="PTHR11802:SF479">
    <property type="entry name" value="CARBOXYPEPTIDASE"/>
    <property type="match status" value="1"/>
</dbReference>
<evidence type="ECO:0000256" key="4">
    <source>
        <dbReference type="ARBA" id="ARBA00022801"/>
    </source>
</evidence>
<dbReference type="Proteomes" id="UP001172673">
    <property type="component" value="Unassembled WGS sequence"/>
</dbReference>
<reference evidence="7" key="1">
    <citation type="submission" date="2022-10" db="EMBL/GenBank/DDBJ databases">
        <title>Culturing micro-colonial fungi from biological soil crusts in the Mojave desert and describing Neophaeococcomyces mojavensis, and introducing the new genera and species Taxawa tesnikishii.</title>
        <authorList>
            <person name="Kurbessoian T."/>
            <person name="Stajich J.E."/>
        </authorList>
    </citation>
    <scope>NUCLEOTIDE SEQUENCE</scope>
    <source>
        <strain evidence="7">TK_41</strain>
    </source>
</reference>
<keyword evidence="4 6" id="KW-0378">Hydrolase</keyword>
<evidence type="ECO:0000256" key="1">
    <source>
        <dbReference type="ARBA" id="ARBA00009431"/>
    </source>
</evidence>
<dbReference type="Gene3D" id="3.40.50.1820">
    <property type="entry name" value="alpha/beta hydrolase"/>
    <property type="match status" value="1"/>
</dbReference>
<dbReference type="EMBL" id="JAPDRK010000005">
    <property type="protein sequence ID" value="KAJ9612602.1"/>
    <property type="molecule type" value="Genomic_DNA"/>
</dbReference>
<comment type="similarity">
    <text evidence="1 6">Belongs to the peptidase S10 family.</text>
</comment>
<dbReference type="Pfam" id="PF00450">
    <property type="entry name" value="Peptidase_S10"/>
    <property type="match status" value="1"/>
</dbReference>